<name>A0A6L6WF64_9RHOB</name>
<accession>A0A6L6WF64</accession>
<dbReference type="EMBL" id="WQLV01000004">
    <property type="protein sequence ID" value="MVO15891.1"/>
    <property type="molecule type" value="Genomic_DNA"/>
</dbReference>
<gene>
    <name evidence="2" type="ORF">GO984_08720</name>
</gene>
<protein>
    <recommendedName>
        <fullName evidence="1">Immunity MXAN-0049 protein domain-containing protein</fullName>
    </recommendedName>
</protein>
<reference evidence="2 3" key="1">
    <citation type="submission" date="2019-12" db="EMBL/GenBank/DDBJ databases">
        <authorList>
            <person name="Zhang Y.-J."/>
        </authorList>
    </citation>
    <scope>NUCLEOTIDE SEQUENCE [LARGE SCALE GENOMIC DNA]</scope>
    <source>
        <strain evidence="2 3">CY05</strain>
    </source>
</reference>
<dbReference type="InterPro" id="IPR012433">
    <property type="entry name" value="Imm11"/>
</dbReference>
<dbReference type="RefSeq" id="WP_157022142.1">
    <property type="nucleotide sequence ID" value="NZ_WQLV01000004.1"/>
</dbReference>
<dbReference type="Proteomes" id="UP000478892">
    <property type="component" value="Unassembled WGS sequence"/>
</dbReference>
<comment type="caution">
    <text evidence="2">The sequence shown here is derived from an EMBL/GenBank/DDBJ whole genome shotgun (WGS) entry which is preliminary data.</text>
</comment>
<keyword evidence="3" id="KW-1185">Reference proteome</keyword>
<evidence type="ECO:0000259" key="1">
    <source>
        <dbReference type="Pfam" id="PF07791"/>
    </source>
</evidence>
<evidence type="ECO:0000313" key="3">
    <source>
        <dbReference type="Proteomes" id="UP000478892"/>
    </source>
</evidence>
<evidence type="ECO:0000313" key="2">
    <source>
        <dbReference type="EMBL" id="MVO15891.1"/>
    </source>
</evidence>
<proteinExistence type="predicted"/>
<dbReference type="Pfam" id="PF07791">
    <property type="entry name" value="Imm11"/>
    <property type="match status" value="1"/>
</dbReference>
<sequence>MGQDDSETMTCCYELTIDNSEISITYELAPVKEPPSPFPTSWWSGLRDLEYSHDGCFGPITRKELANQWVLVNPRIEELPDVMGIPYPDGRPPLIVRRALKEAIENANLGNCDFVKAGPIWNRRFHRELLDQDYYFMAIQTEVDSWDRDQSSISEINRSDGTSFFIINSPRTIRSKAIGQNLLWRDALTGTVLCSETFKLLAEQAGCRGLAFWKLEQTET</sequence>
<dbReference type="AlphaFoldDB" id="A0A6L6WF64"/>
<feature type="domain" description="Immunity MXAN-0049 protein" evidence="1">
    <location>
        <begin position="90"/>
        <end position="216"/>
    </location>
</feature>
<organism evidence="2 3">
    <name type="scientific">Parasedimentitalea huanghaiensis</name>
    <dbReference type="NCBI Taxonomy" id="2682100"/>
    <lineage>
        <taxon>Bacteria</taxon>
        <taxon>Pseudomonadati</taxon>
        <taxon>Pseudomonadota</taxon>
        <taxon>Alphaproteobacteria</taxon>
        <taxon>Rhodobacterales</taxon>
        <taxon>Paracoccaceae</taxon>
        <taxon>Parasedimentitalea</taxon>
    </lineage>
</organism>